<organism evidence="7 8">
    <name type="scientific">Strigamia maritima</name>
    <name type="common">European centipede</name>
    <name type="synonym">Geophilus maritimus</name>
    <dbReference type="NCBI Taxonomy" id="126957"/>
    <lineage>
        <taxon>Eukaryota</taxon>
        <taxon>Metazoa</taxon>
        <taxon>Ecdysozoa</taxon>
        <taxon>Arthropoda</taxon>
        <taxon>Myriapoda</taxon>
        <taxon>Chilopoda</taxon>
        <taxon>Pleurostigmophora</taxon>
        <taxon>Geophilomorpha</taxon>
        <taxon>Linotaeniidae</taxon>
        <taxon>Strigamia</taxon>
    </lineage>
</organism>
<dbReference type="PhylomeDB" id="T1IWL1"/>
<dbReference type="HOGENOM" id="CLU_026555_0_0_1"/>
<sequence length="664" mass="75727">MTSLPKMADAEEENGWELETSWTSELHDALDEYPDSEPAMETPENQTRTHLWQDYLDVKEAGKPLIFDEIFDLPEQNQLRNDCQQLVEKLGNEEEDKVSVVSDLELVLTCYCKKFDLKYESNNGWIEILAPLLALKLSRDKLYKCFHAIRSKFTPRDISDVEELLRLLILYHDPELCSILDSKKVLASTFCTNWFRSLFASVCNLKVTQCMWDVYFRLRDSYLIFFLALVILINAKDQIIASNNKETIISLLNQAPTSLEADDVQDFCSLAQFYASRTPQSFRKDYSHLFENQLLDANRDDDLRNQSLCLPVSMEELLQLELGKVSGLRFFVVDCRPADQYNSGHLATAFHLDASLMLQEPQAFATATEELLRTQQESLAAGSVAAGEHLCFLGSGREDEDQFVYMVVASFLQKHTQHVSWARGGYLVLHEFTKKNLGMVLADHSIRGCIACNLITQSEIGEDGDNPKNTIFTRLASAVKTRAAEVNQKLVDYIQNPHAYQPVDRHVSSKDKLGKRYRNMESVFTIDDDQDGDTDNASLGENQSVVSINTWLKKPEIINAFQCHHISDSGFAYLSHLAVTKTHFYVLRELEDKSDSARIVLERDLSYIVKITSKRKQPELLTFRYGVPNDDTYTINDVDRFFIPKAGDAAKLIKQQICNQHIPA</sequence>
<dbReference type="InterPro" id="IPR039755">
    <property type="entry name" value="TBC1D23"/>
</dbReference>
<evidence type="ECO:0000256" key="4">
    <source>
        <dbReference type="ARBA" id="ARBA00023034"/>
    </source>
</evidence>
<evidence type="ECO:0000313" key="8">
    <source>
        <dbReference type="Proteomes" id="UP000014500"/>
    </source>
</evidence>
<dbReference type="GO" id="GO:0099041">
    <property type="term" value="P:vesicle tethering to Golgi"/>
    <property type="evidence" value="ECO:0007669"/>
    <property type="project" value="TreeGrafter"/>
</dbReference>
<protein>
    <recommendedName>
        <fullName evidence="2">TBC1 domain family member 23</fullName>
    </recommendedName>
</protein>
<dbReference type="Pfam" id="PF19430">
    <property type="entry name" value="TBC1D23_C"/>
    <property type="match status" value="1"/>
</dbReference>
<evidence type="ECO:0000256" key="1">
    <source>
        <dbReference type="ARBA" id="ARBA00004601"/>
    </source>
</evidence>
<dbReference type="AlphaFoldDB" id="T1IWL1"/>
<dbReference type="Gene3D" id="1.10.472.80">
    <property type="entry name" value="Ypt/Rab-GAP domain of gyp1p, domain 3"/>
    <property type="match status" value="1"/>
</dbReference>
<evidence type="ECO:0000256" key="3">
    <source>
        <dbReference type="ARBA" id="ARBA00022473"/>
    </source>
</evidence>
<dbReference type="PANTHER" id="PTHR13297:SF5">
    <property type="entry name" value="TBC1 DOMAIN FAMILY MEMBER 23"/>
    <property type="match status" value="1"/>
</dbReference>
<dbReference type="InterPro" id="IPR000195">
    <property type="entry name" value="Rab-GAP-TBC_dom"/>
</dbReference>
<keyword evidence="8" id="KW-1185">Reference proteome</keyword>
<accession>T1IWL1</accession>
<keyword evidence="4" id="KW-0333">Golgi apparatus</keyword>
<dbReference type="PROSITE" id="PS50206">
    <property type="entry name" value="RHODANESE_3"/>
    <property type="match status" value="1"/>
</dbReference>
<dbReference type="PANTHER" id="PTHR13297">
    <property type="entry name" value="TBC1 DOMAIN FAMILY MEMBER 23-RELATED"/>
    <property type="match status" value="1"/>
</dbReference>
<dbReference type="InterPro" id="IPR001763">
    <property type="entry name" value="Rhodanese-like_dom"/>
</dbReference>
<dbReference type="CDD" id="cd20788">
    <property type="entry name" value="TBC1D23_C-like"/>
    <property type="match status" value="1"/>
</dbReference>
<evidence type="ECO:0000256" key="2">
    <source>
        <dbReference type="ARBA" id="ARBA00014207"/>
    </source>
</evidence>
<name>T1IWL1_STRMM</name>
<comment type="subcellular location">
    <subcellularLocation>
        <location evidence="1">Golgi apparatus</location>
        <location evidence="1">trans-Golgi network</location>
    </subcellularLocation>
</comment>
<dbReference type="EMBL" id="JH431622">
    <property type="status" value="NOT_ANNOTATED_CDS"/>
    <property type="molecule type" value="Genomic_DNA"/>
</dbReference>
<dbReference type="SUPFAM" id="SSF52821">
    <property type="entry name" value="Rhodanese/Cell cycle control phosphatase"/>
    <property type="match status" value="1"/>
</dbReference>
<dbReference type="EnsemblMetazoa" id="SMAR005581-RA">
    <property type="protein sequence ID" value="SMAR005581-PA"/>
    <property type="gene ID" value="SMAR005581"/>
</dbReference>
<dbReference type="InterPro" id="IPR036873">
    <property type="entry name" value="Rhodanese-like_dom_sf"/>
</dbReference>
<dbReference type="Pfam" id="PF00566">
    <property type="entry name" value="RabGAP-TBC"/>
    <property type="match status" value="1"/>
</dbReference>
<evidence type="ECO:0000259" key="6">
    <source>
        <dbReference type="PROSITE" id="PS50206"/>
    </source>
</evidence>
<proteinExistence type="predicted"/>
<dbReference type="InterPro" id="IPR035969">
    <property type="entry name" value="Rab-GAP_TBC_sf"/>
</dbReference>
<reference evidence="8" key="1">
    <citation type="submission" date="2011-05" db="EMBL/GenBank/DDBJ databases">
        <authorList>
            <person name="Richards S.R."/>
            <person name="Qu J."/>
            <person name="Jiang H."/>
            <person name="Jhangiani S.N."/>
            <person name="Agravi P."/>
            <person name="Goodspeed R."/>
            <person name="Gross S."/>
            <person name="Mandapat C."/>
            <person name="Jackson L."/>
            <person name="Mathew T."/>
            <person name="Pu L."/>
            <person name="Thornton R."/>
            <person name="Saada N."/>
            <person name="Wilczek-Boney K.B."/>
            <person name="Lee S."/>
            <person name="Kovar C."/>
            <person name="Wu Y."/>
            <person name="Scherer S.E."/>
            <person name="Worley K.C."/>
            <person name="Muzny D.M."/>
            <person name="Gibbs R."/>
        </authorList>
    </citation>
    <scope>NUCLEOTIDE SEQUENCE</scope>
    <source>
        <strain evidence="8">Brora</strain>
    </source>
</reference>
<dbReference type="SUPFAM" id="SSF47923">
    <property type="entry name" value="Ypt/Rab-GAP domain of gyp1p"/>
    <property type="match status" value="1"/>
</dbReference>
<evidence type="ECO:0000259" key="5">
    <source>
        <dbReference type="PROSITE" id="PS50086"/>
    </source>
</evidence>
<dbReference type="eggNOG" id="KOG3636">
    <property type="taxonomic scope" value="Eukaryota"/>
</dbReference>
<dbReference type="GO" id="GO:0005829">
    <property type="term" value="C:cytosol"/>
    <property type="evidence" value="ECO:0007669"/>
    <property type="project" value="GOC"/>
</dbReference>
<dbReference type="STRING" id="126957.T1IWL1"/>
<dbReference type="GO" id="GO:0042147">
    <property type="term" value="P:retrograde transport, endosome to Golgi"/>
    <property type="evidence" value="ECO:0007669"/>
    <property type="project" value="InterPro"/>
</dbReference>
<dbReference type="InterPro" id="IPR045799">
    <property type="entry name" value="TBC1D23_C"/>
</dbReference>
<reference evidence="7" key="2">
    <citation type="submission" date="2015-02" db="UniProtKB">
        <authorList>
            <consortium name="EnsemblMetazoa"/>
        </authorList>
    </citation>
    <scope>IDENTIFICATION</scope>
</reference>
<dbReference type="Proteomes" id="UP000014500">
    <property type="component" value="Unassembled WGS sequence"/>
</dbReference>
<dbReference type="Gene3D" id="3.40.250.10">
    <property type="entry name" value="Rhodanese-like domain"/>
    <property type="match status" value="1"/>
</dbReference>
<evidence type="ECO:0000313" key="7">
    <source>
        <dbReference type="EnsemblMetazoa" id="SMAR005581-PA"/>
    </source>
</evidence>
<dbReference type="OMA" id="CSLAHYY"/>
<keyword evidence="3" id="KW-0217">Developmental protein</keyword>
<dbReference type="PROSITE" id="PS50086">
    <property type="entry name" value="TBC_RABGAP"/>
    <property type="match status" value="1"/>
</dbReference>
<dbReference type="GO" id="GO:0005802">
    <property type="term" value="C:trans-Golgi network"/>
    <property type="evidence" value="ECO:0007669"/>
    <property type="project" value="TreeGrafter"/>
</dbReference>
<feature type="domain" description="Rab-GAP TBC" evidence="5">
    <location>
        <begin position="42"/>
        <end position="219"/>
    </location>
</feature>
<feature type="domain" description="Rhodanese" evidence="6">
    <location>
        <begin position="329"/>
        <end position="434"/>
    </location>
</feature>